<dbReference type="HOGENOM" id="CLU_1537399_0_0_9"/>
<protein>
    <submittedName>
        <fullName evidence="2">Uncharacterized protein</fullName>
    </submittedName>
</protein>
<reference evidence="2 3" key="1">
    <citation type="submission" date="2010-08" db="EMBL/GenBank/DDBJ databases">
        <title>Complete sequence of Clostridium cellulovorans 743B.</title>
        <authorList>
            <consortium name="US DOE Joint Genome Institute"/>
            <person name="Lucas S."/>
            <person name="Copeland A."/>
            <person name="Lapidus A."/>
            <person name="Cheng J.-F."/>
            <person name="Bruce D."/>
            <person name="Goodwin L."/>
            <person name="Pitluck S."/>
            <person name="Chertkov O."/>
            <person name="Detter J.C."/>
            <person name="Han C."/>
            <person name="Tapia R."/>
            <person name="Land M."/>
            <person name="Hauser L."/>
            <person name="Chang Y.-J."/>
            <person name="Jeffries C."/>
            <person name="Kyrpides N."/>
            <person name="Ivanova N."/>
            <person name="Mikhailova N."/>
            <person name="Hemme C.L."/>
            <person name="Woyke T."/>
        </authorList>
    </citation>
    <scope>NUCLEOTIDE SEQUENCE [LARGE SCALE GENOMIC DNA]</scope>
    <source>
        <strain evidence="3">ATCC 35296 / DSM 3052 / OCM 3 / 743B</strain>
    </source>
</reference>
<name>D9SVH9_CLOC7</name>
<gene>
    <name evidence="2" type="ordered locus">Clocel_1350</name>
</gene>
<evidence type="ECO:0000313" key="3">
    <source>
        <dbReference type="Proteomes" id="UP000002730"/>
    </source>
</evidence>
<dbReference type="Proteomes" id="UP000002730">
    <property type="component" value="Chromosome"/>
</dbReference>
<dbReference type="KEGG" id="ccb:Clocel_1350"/>
<sequence>MLTWTVEYKGQKERIALFINKVLGLGIVLREGKIIKKTFKIFRENTVEFEFNNNLYSIQITEDNFEFSGVLKVNREVEFQNEIEVKEEIKAPWYGYILMIFTIIIPIVSVESITTWVIGILSSCAVFKVSKLKDKGIKQKLIYSIIIILVAWFLYYLKYQKMKSFGISGGFIAW</sequence>
<proteinExistence type="predicted"/>
<evidence type="ECO:0000256" key="1">
    <source>
        <dbReference type="SAM" id="Phobius"/>
    </source>
</evidence>
<organism evidence="2 3">
    <name type="scientific">Clostridium cellulovorans (strain ATCC 35296 / DSM 3052 / OCM 3 / 743B)</name>
    <dbReference type="NCBI Taxonomy" id="573061"/>
    <lineage>
        <taxon>Bacteria</taxon>
        <taxon>Bacillati</taxon>
        <taxon>Bacillota</taxon>
        <taxon>Clostridia</taxon>
        <taxon>Eubacteriales</taxon>
        <taxon>Clostridiaceae</taxon>
        <taxon>Clostridium</taxon>
    </lineage>
</organism>
<keyword evidence="3" id="KW-1185">Reference proteome</keyword>
<keyword evidence="1" id="KW-1133">Transmembrane helix</keyword>
<evidence type="ECO:0000313" key="2">
    <source>
        <dbReference type="EMBL" id="ADL51103.1"/>
    </source>
</evidence>
<accession>D9SVH9</accession>
<dbReference type="AlphaFoldDB" id="D9SVH9"/>
<dbReference type="RefSeq" id="WP_010076033.1">
    <property type="nucleotide sequence ID" value="NC_014393.1"/>
</dbReference>
<feature type="transmembrane region" description="Helical" evidence="1">
    <location>
        <begin position="141"/>
        <end position="157"/>
    </location>
</feature>
<keyword evidence="1" id="KW-0812">Transmembrane</keyword>
<keyword evidence="1" id="KW-0472">Membrane</keyword>
<dbReference type="EMBL" id="CP002160">
    <property type="protein sequence ID" value="ADL51103.1"/>
    <property type="molecule type" value="Genomic_DNA"/>
</dbReference>
<feature type="transmembrane region" description="Helical" evidence="1">
    <location>
        <begin position="96"/>
        <end position="121"/>
    </location>
</feature>